<dbReference type="PROSITE" id="PS00154">
    <property type="entry name" value="ATPASE_E1_E2"/>
    <property type="match status" value="1"/>
</dbReference>
<dbReference type="Gene3D" id="3.40.1110.10">
    <property type="entry name" value="Calcium-transporting ATPase, cytoplasmic domain N"/>
    <property type="match status" value="1"/>
</dbReference>
<dbReference type="SUPFAM" id="SSF81653">
    <property type="entry name" value="Calcium ATPase, transduction domain A"/>
    <property type="match status" value="1"/>
</dbReference>
<name>A0ABV9VMY3_9ACTN</name>
<dbReference type="InterPro" id="IPR023298">
    <property type="entry name" value="ATPase_P-typ_TM_dom_sf"/>
</dbReference>
<dbReference type="NCBIfam" id="TIGR01494">
    <property type="entry name" value="ATPase_P-type"/>
    <property type="match status" value="1"/>
</dbReference>
<evidence type="ECO:0000256" key="6">
    <source>
        <dbReference type="ARBA" id="ARBA00023136"/>
    </source>
</evidence>
<feature type="transmembrane region" description="Helical" evidence="8">
    <location>
        <begin position="229"/>
        <end position="248"/>
    </location>
</feature>
<dbReference type="Pfam" id="PF13246">
    <property type="entry name" value="Cation_ATPase"/>
    <property type="match status" value="1"/>
</dbReference>
<comment type="caution">
    <text evidence="10">The sequence shown here is derived from an EMBL/GenBank/DDBJ whole genome shotgun (WGS) entry which is preliminary data.</text>
</comment>
<protein>
    <submittedName>
        <fullName evidence="10">Cation-translocating P-type ATPase</fullName>
    </submittedName>
</protein>
<reference evidence="11" key="1">
    <citation type="journal article" date="2019" name="Int. J. Syst. Evol. Microbiol.">
        <title>The Global Catalogue of Microorganisms (GCM) 10K type strain sequencing project: providing services to taxonomists for standard genome sequencing and annotation.</title>
        <authorList>
            <consortium name="The Broad Institute Genomics Platform"/>
            <consortium name="The Broad Institute Genome Sequencing Center for Infectious Disease"/>
            <person name="Wu L."/>
            <person name="Ma J."/>
        </authorList>
    </citation>
    <scope>NUCLEOTIDE SEQUENCE [LARGE SCALE GENOMIC DNA]</scope>
    <source>
        <strain evidence="11">CGMCC 4.7152</strain>
    </source>
</reference>
<keyword evidence="11" id="KW-1185">Reference proteome</keyword>
<evidence type="ECO:0000313" key="11">
    <source>
        <dbReference type="Proteomes" id="UP001595912"/>
    </source>
</evidence>
<organism evidence="10 11">
    <name type="scientific">Dactylosporangium cerinum</name>
    <dbReference type="NCBI Taxonomy" id="1434730"/>
    <lineage>
        <taxon>Bacteria</taxon>
        <taxon>Bacillati</taxon>
        <taxon>Actinomycetota</taxon>
        <taxon>Actinomycetes</taxon>
        <taxon>Micromonosporales</taxon>
        <taxon>Micromonosporaceae</taxon>
        <taxon>Dactylosporangium</taxon>
    </lineage>
</organism>
<evidence type="ECO:0000256" key="3">
    <source>
        <dbReference type="ARBA" id="ARBA00022741"/>
    </source>
</evidence>
<gene>
    <name evidence="10" type="ORF">ACFPIJ_04690</name>
</gene>
<dbReference type="Gene3D" id="1.20.1110.10">
    <property type="entry name" value="Calcium-transporting ATPase, transmembrane domain"/>
    <property type="match status" value="2"/>
</dbReference>
<dbReference type="PRINTS" id="PR00121">
    <property type="entry name" value="NAKATPASE"/>
</dbReference>
<dbReference type="Pfam" id="PF00690">
    <property type="entry name" value="Cation_ATPase_N"/>
    <property type="match status" value="1"/>
</dbReference>
<evidence type="ECO:0000313" key="10">
    <source>
        <dbReference type="EMBL" id="MFC4997119.1"/>
    </source>
</evidence>
<dbReference type="Gene3D" id="2.70.150.10">
    <property type="entry name" value="Calcium-transporting ATPase, cytoplasmic transduction domain A"/>
    <property type="match status" value="1"/>
</dbReference>
<evidence type="ECO:0000256" key="1">
    <source>
        <dbReference type="ARBA" id="ARBA00004651"/>
    </source>
</evidence>
<evidence type="ECO:0000256" key="8">
    <source>
        <dbReference type="SAM" id="Phobius"/>
    </source>
</evidence>
<evidence type="ECO:0000256" key="5">
    <source>
        <dbReference type="ARBA" id="ARBA00022989"/>
    </source>
</evidence>
<keyword evidence="2 8" id="KW-0812">Transmembrane</keyword>
<dbReference type="SUPFAM" id="SSF81660">
    <property type="entry name" value="Metal cation-transporting ATPase, ATP-binding domain N"/>
    <property type="match status" value="1"/>
</dbReference>
<dbReference type="Proteomes" id="UP001595912">
    <property type="component" value="Unassembled WGS sequence"/>
</dbReference>
<dbReference type="RefSeq" id="WP_380113351.1">
    <property type="nucleotide sequence ID" value="NZ_JBHSIU010000007.1"/>
</dbReference>
<dbReference type="InterPro" id="IPR008250">
    <property type="entry name" value="ATPase_P-typ_transduc_dom_A_sf"/>
</dbReference>
<keyword evidence="6 8" id="KW-0472">Membrane</keyword>
<dbReference type="PANTHER" id="PTHR42861">
    <property type="entry name" value="CALCIUM-TRANSPORTING ATPASE"/>
    <property type="match status" value="1"/>
</dbReference>
<keyword evidence="4" id="KW-0067">ATP-binding</keyword>
<dbReference type="EMBL" id="JBHSIU010000007">
    <property type="protein sequence ID" value="MFC4997119.1"/>
    <property type="molecule type" value="Genomic_DNA"/>
</dbReference>
<dbReference type="InterPro" id="IPR018303">
    <property type="entry name" value="ATPase_P-typ_P_site"/>
</dbReference>
<proteinExistence type="predicted"/>
<dbReference type="SUPFAM" id="SSF81665">
    <property type="entry name" value="Calcium ATPase, transmembrane domain M"/>
    <property type="match status" value="1"/>
</dbReference>
<dbReference type="InterPro" id="IPR023299">
    <property type="entry name" value="ATPase_P-typ_cyto_dom_N"/>
</dbReference>
<sequence>MTSDLAPPKELHRGLSSPEAAARLARDGGNILPQRPTTPLWRRVLTQLRDPLVLVLLAAAVFTLATRDFTDAGVILFVIVVNTTVGVIQEVKAERAITALSELTAPDARVVRDGTQREVPAADLVVGDLLVLAEGDIVPADARIVQAATLLVDEAALTGESAPVDKRTPAHPDAADGVVSAGTVVVRGRGRAVVTATGPASAMGRIAAMLVTESGLTPLQRRLAGVGRILAGVALVLCTVVLSLGLFRGQPVELMIVTAISLFVAAVPESLPAVVTLSLALGARRMTARNALIRRLPAVETLGSVTVLATDKTGTLTEGTMVVRQLWTPHGDALVTGAGYSPDGDVNRDGRTVGPAEVPDLVDLLTAVALCNDAALRPPDGDTASWLPVGDPTEVALLTAATKLGIDRAALQDELPRQAEVPFDSDRKRMTTAHRLPSGAVRIVCKGAPEALLHPPYLTDDADLLHRAAVRADELAGAGYRVLAVAQVDRRTLPEDTGAREHGLRLLGLVAILDPPRATAAATIAACQQAGITPVLNPAHRLIGEPHRRTLRAHAHSSATAAAIVRHQPERTPTCSKRP</sequence>
<evidence type="ECO:0000256" key="4">
    <source>
        <dbReference type="ARBA" id="ARBA00022840"/>
    </source>
</evidence>
<feature type="transmembrane region" description="Helical" evidence="8">
    <location>
        <begin position="254"/>
        <end position="281"/>
    </location>
</feature>
<evidence type="ECO:0000259" key="9">
    <source>
        <dbReference type="SMART" id="SM00831"/>
    </source>
</evidence>
<dbReference type="InterPro" id="IPR001757">
    <property type="entry name" value="P_typ_ATPase"/>
</dbReference>
<dbReference type="Pfam" id="PF00122">
    <property type="entry name" value="E1-E2_ATPase"/>
    <property type="match status" value="1"/>
</dbReference>
<evidence type="ECO:0000256" key="2">
    <source>
        <dbReference type="ARBA" id="ARBA00022692"/>
    </source>
</evidence>
<keyword evidence="3" id="KW-0547">Nucleotide-binding</keyword>
<dbReference type="SMART" id="SM00831">
    <property type="entry name" value="Cation_ATPase_N"/>
    <property type="match status" value="1"/>
</dbReference>
<evidence type="ECO:0000256" key="7">
    <source>
        <dbReference type="SAM" id="MobiDB-lite"/>
    </source>
</evidence>
<dbReference type="InterPro" id="IPR004014">
    <property type="entry name" value="ATPase_P-typ_cation-transptr_N"/>
</dbReference>
<comment type="subcellular location">
    <subcellularLocation>
        <location evidence="1">Cell membrane</location>
        <topology evidence="1">Multi-pass membrane protein</topology>
    </subcellularLocation>
</comment>
<feature type="domain" description="Cation-transporting P-type ATPase N-terminal" evidence="9">
    <location>
        <begin position="7"/>
        <end position="68"/>
    </location>
</feature>
<keyword evidence="5 8" id="KW-1133">Transmembrane helix</keyword>
<feature type="region of interest" description="Disordered" evidence="7">
    <location>
        <begin position="556"/>
        <end position="579"/>
    </location>
</feature>
<accession>A0ABV9VMY3</accession>
<dbReference type="PRINTS" id="PR00119">
    <property type="entry name" value="CATATPASE"/>
</dbReference>
<dbReference type="InterPro" id="IPR059000">
    <property type="entry name" value="ATPase_P-type_domA"/>
</dbReference>